<keyword evidence="4" id="KW-1185">Reference proteome</keyword>
<dbReference type="Gene3D" id="3.30.420.10">
    <property type="entry name" value="Ribonuclease H-like superfamily/Ribonuclease H"/>
    <property type="match status" value="1"/>
</dbReference>
<dbReference type="InterPro" id="IPR015378">
    <property type="entry name" value="Transposase-like_Mu_C"/>
</dbReference>
<dbReference type="RefSeq" id="WP_200523268.1">
    <property type="nucleotide sequence ID" value="NZ_JAEHNZ010000005.1"/>
</dbReference>
<dbReference type="InterPro" id="IPR012337">
    <property type="entry name" value="RNaseH-like_sf"/>
</dbReference>
<feature type="domain" description="Integrase catalytic" evidence="1">
    <location>
        <begin position="277"/>
        <end position="453"/>
    </location>
</feature>
<sequence>MRKTHFAISELLEMGLEILPNTVQGLYYKAKKENWLFRETPCQGGKGGVKREYALPPAVLDAIWQRRAAAAVAEGAYGQPEPCVAGAAYQGEVLDAGRLNGSTAAQRGREGARIGVLRLVERIMAESGCGKEAAITTLLTMAQMPNDDYAQARLMLRLANDARGGGGALPSSRTIMRWFAAEKAGSLMPKVPQANAGQPEWFGRFLAVWQTPQKLSVQAAYEVFARGELGREPAAALPSVHQVRRLIEKMPELARQKGRMGARALKSKQGFVRRGWKHLLPLQVVCADGQCFDAECGHPDNPHAPIRPEITLIVDVGTRRVVGFGMDLAESGRAVRSAMVQMMTTFGVADAFYADNGKGYTNKLLNDEATGLLGRVGMTLHLSAPYSSQARGVIERLHKTILVKAAKRMPTYIGKDMDGEASRAVHKATRKAQKAQLALAGRDVPAEWAGVPALANIASTKPRLLPTFAECRALIAQAIDEYNNTPHRSMEMVLDVSGAARRKTPNECWAEKWLLMPEGERPMPVAADEQMYLFLPQVVRRFSRCEVRLRNNIYFNAALADWEGKEVRVAYNEHDARFVWLFDEDGRYIGRMEWNANQRDFFPKSVLLQDKEKRVDAQIKRHEGKIALLDGTRGAPVLEHASSVDLGGLRLDGAQLKAQGEAAMAAMARASDGAAGEGKLLKLGRQPKQVAATAEAEDWQVPTLPNAQYAAYNRLKALPYEALSAAQQGFLAWCESPKGQLVMRECAELEQMLKFG</sequence>
<proteinExistence type="predicted"/>
<organism evidence="3 4">
    <name type="scientific">Kingella bonacorsii</name>
    <dbReference type="NCBI Taxonomy" id="2796361"/>
    <lineage>
        <taxon>Bacteria</taxon>
        <taxon>Pseudomonadati</taxon>
        <taxon>Pseudomonadota</taxon>
        <taxon>Betaproteobacteria</taxon>
        <taxon>Neisseriales</taxon>
        <taxon>Neisseriaceae</taxon>
        <taxon>Kingella</taxon>
    </lineage>
</organism>
<dbReference type="Pfam" id="PF09299">
    <property type="entry name" value="Mu-transpos_C"/>
    <property type="match status" value="1"/>
</dbReference>
<dbReference type="Gene3D" id="2.30.30.130">
    <property type="entry name" value="Transposase, Mu, C-terminal"/>
    <property type="match status" value="1"/>
</dbReference>
<dbReference type="SUPFAM" id="SSF50610">
    <property type="entry name" value="mu transposase, C-terminal domain"/>
    <property type="match status" value="1"/>
</dbReference>
<feature type="domain" description="HTH Mu-type" evidence="2">
    <location>
        <begin position="4"/>
        <end position="71"/>
    </location>
</feature>
<dbReference type="InterPro" id="IPR003314">
    <property type="entry name" value="Mu-type_HTH"/>
</dbReference>
<comment type="caution">
    <text evidence="3">The sequence shown here is derived from an EMBL/GenBank/DDBJ whole genome shotgun (WGS) entry which is preliminary data.</text>
</comment>
<dbReference type="PROSITE" id="PS50994">
    <property type="entry name" value="INTEGRASE"/>
    <property type="match status" value="1"/>
</dbReference>
<dbReference type="InterPro" id="IPR009061">
    <property type="entry name" value="DNA-bd_dom_put_sf"/>
</dbReference>
<dbReference type="SUPFAM" id="SSF53098">
    <property type="entry name" value="Ribonuclease H-like"/>
    <property type="match status" value="1"/>
</dbReference>
<dbReference type="PROSITE" id="PS51702">
    <property type="entry name" value="HTH_MU"/>
    <property type="match status" value="1"/>
</dbReference>
<dbReference type="EMBL" id="JAEHNZ010000005">
    <property type="protein sequence ID" value="MBK0397305.1"/>
    <property type="molecule type" value="Genomic_DNA"/>
</dbReference>
<evidence type="ECO:0000313" key="4">
    <source>
        <dbReference type="Proteomes" id="UP000614058"/>
    </source>
</evidence>
<evidence type="ECO:0000313" key="3">
    <source>
        <dbReference type="EMBL" id="MBK0397305.1"/>
    </source>
</evidence>
<name>A0ABS1BVN8_9NEIS</name>
<reference evidence="3 4" key="1">
    <citation type="journal article" date="2021" name="Pathogens">
        <title>Isolation and Characterization of Kingella bonacorsii sp. nov., A Novel Kingella Species Detected in a Stable Periodontitis Subject.</title>
        <authorList>
            <person name="Antezack A."/>
            <person name="Boxberger M."/>
            <person name="Rolland C."/>
            <person name="Monnet-Corti V."/>
            <person name="La Scola B."/>
        </authorList>
    </citation>
    <scope>NUCLEOTIDE SEQUENCE [LARGE SCALE GENOMIC DNA]</scope>
    <source>
        <strain evidence="3 4">Marseille-Q4569</strain>
    </source>
</reference>
<dbReference type="InterPro" id="IPR009004">
    <property type="entry name" value="Transposase_Mu_C"/>
</dbReference>
<dbReference type="InterPro" id="IPR036388">
    <property type="entry name" value="WH-like_DNA-bd_sf"/>
</dbReference>
<dbReference type="SUPFAM" id="SSF46955">
    <property type="entry name" value="Putative DNA-binding domain"/>
    <property type="match status" value="1"/>
</dbReference>
<evidence type="ECO:0000259" key="1">
    <source>
        <dbReference type="PROSITE" id="PS50994"/>
    </source>
</evidence>
<dbReference type="Gene3D" id="1.10.10.10">
    <property type="entry name" value="Winged helix-like DNA-binding domain superfamily/Winged helix DNA-binding domain"/>
    <property type="match status" value="1"/>
</dbReference>
<dbReference type="InterPro" id="IPR001584">
    <property type="entry name" value="Integrase_cat-core"/>
</dbReference>
<evidence type="ECO:0000259" key="2">
    <source>
        <dbReference type="PROSITE" id="PS51702"/>
    </source>
</evidence>
<dbReference type="Proteomes" id="UP000614058">
    <property type="component" value="Unassembled WGS sequence"/>
</dbReference>
<accession>A0ABS1BVN8</accession>
<gene>
    <name evidence="3" type="ORF">JDW22_12155</name>
</gene>
<dbReference type="InterPro" id="IPR036397">
    <property type="entry name" value="RNaseH_sf"/>
</dbReference>
<protein>
    <submittedName>
        <fullName evidence="3">Transposase</fullName>
    </submittedName>
</protein>